<feature type="region of interest" description="Disordered" evidence="4">
    <location>
        <begin position="51"/>
        <end position="73"/>
    </location>
</feature>
<dbReference type="PRINTS" id="PR00379">
    <property type="entry name" value="INTEIN"/>
</dbReference>
<dbReference type="Gene3D" id="1.20.120.20">
    <property type="entry name" value="Apolipoprotein"/>
    <property type="match status" value="2"/>
</dbReference>
<dbReference type="PANTHER" id="PTHR37813:SF1">
    <property type="entry name" value="FELS-2 PROPHAGE PROTEIN"/>
    <property type="match status" value="1"/>
</dbReference>
<evidence type="ECO:0000256" key="1">
    <source>
        <dbReference type="ARBA" id="ARBA00022612"/>
    </source>
</evidence>
<dbReference type="SMART" id="SM00305">
    <property type="entry name" value="HintC"/>
    <property type="match status" value="1"/>
</dbReference>
<organism evidence="6 7">
    <name type="scientific">Streptomyces ortus</name>
    <dbReference type="NCBI Taxonomy" id="2867268"/>
    <lineage>
        <taxon>Bacteria</taxon>
        <taxon>Bacillati</taxon>
        <taxon>Actinomycetota</taxon>
        <taxon>Actinomycetes</taxon>
        <taxon>Kitasatosporales</taxon>
        <taxon>Streptomycetaceae</taxon>
        <taxon>Streptomyces</taxon>
    </lineage>
</organism>
<dbReference type="InterPro" id="IPR023346">
    <property type="entry name" value="Lysozyme-like_dom_sf"/>
</dbReference>
<keyword evidence="2" id="KW-0068">Autocatalytic cleavage</keyword>
<accession>A0ABT3UZL3</accession>
<dbReference type="SUPFAM" id="SSF55608">
    <property type="entry name" value="Homing endonucleases"/>
    <property type="match status" value="2"/>
</dbReference>
<dbReference type="InterPro" id="IPR004042">
    <property type="entry name" value="Intein_endonuc_central"/>
</dbReference>
<keyword evidence="3" id="KW-0651">Protein splicing</keyword>
<evidence type="ECO:0000259" key="5">
    <source>
        <dbReference type="PROSITE" id="PS50819"/>
    </source>
</evidence>
<evidence type="ECO:0000256" key="4">
    <source>
        <dbReference type="SAM" id="MobiDB-lite"/>
    </source>
</evidence>
<keyword evidence="7" id="KW-1185">Reference proteome</keyword>
<dbReference type="Pfam" id="PF14528">
    <property type="entry name" value="LAGLIDADG_3"/>
    <property type="match status" value="1"/>
</dbReference>
<dbReference type="Pfam" id="PF01464">
    <property type="entry name" value="SLT"/>
    <property type="match status" value="1"/>
</dbReference>
<comment type="caution">
    <text evidence="6">The sequence shown here is derived from an EMBL/GenBank/DDBJ whole genome shotgun (WGS) entry which is preliminary data.</text>
</comment>
<dbReference type="Gene3D" id="1.10.530.10">
    <property type="match status" value="1"/>
</dbReference>
<dbReference type="SUPFAM" id="SSF51294">
    <property type="entry name" value="Hedgehog/intein (Hint) domain"/>
    <property type="match status" value="1"/>
</dbReference>
<dbReference type="Proteomes" id="UP001165590">
    <property type="component" value="Unassembled WGS sequence"/>
</dbReference>
<dbReference type="PANTHER" id="PTHR37813">
    <property type="entry name" value="FELS-2 PROPHAGE PROTEIN"/>
    <property type="match status" value="1"/>
</dbReference>
<dbReference type="PROSITE" id="PS50819">
    <property type="entry name" value="INTEIN_ENDONUCLEASE"/>
    <property type="match status" value="1"/>
</dbReference>
<dbReference type="InterPro" id="IPR027434">
    <property type="entry name" value="Homing_endonucl"/>
</dbReference>
<evidence type="ECO:0000313" key="6">
    <source>
        <dbReference type="EMBL" id="MCX4232802.1"/>
    </source>
</evidence>
<name>A0ABT3UZL3_9ACTN</name>
<dbReference type="InterPro" id="IPR036844">
    <property type="entry name" value="Hint_dom_sf"/>
</dbReference>
<feature type="domain" description="DOD-type homing endonuclease" evidence="5">
    <location>
        <begin position="1241"/>
        <end position="1370"/>
    </location>
</feature>
<dbReference type="EMBL" id="JAIFZO010000002">
    <property type="protein sequence ID" value="MCX4232802.1"/>
    <property type="molecule type" value="Genomic_DNA"/>
</dbReference>
<dbReference type="SMART" id="SM00306">
    <property type="entry name" value="HintN"/>
    <property type="match status" value="1"/>
</dbReference>
<dbReference type="SUPFAM" id="SSF58113">
    <property type="entry name" value="Apolipoprotein A-I"/>
    <property type="match status" value="1"/>
</dbReference>
<dbReference type="InterPro" id="IPR010090">
    <property type="entry name" value="Phage_tape_meas"/>
</dbReference>
<dbReference type="Pfam" id="PF10145">
    <property type="entry name" value="PhageMin_Tail"/>
    <property type="match status" value="1"/>
</dbReference>
<gene>
    <name evidence="6" type="ORF">K3769_08440</name>
</gene>
<dbReference type="InterPro" id="IPR004860">
    <property type="entry name" value="LAGLIDADG_dom"/>
</dbReference>
<dbReference type="PROSITE" id="PS50818">
    <property type="entry name" value="INTEIN_C_TER"/>
    <property type="match status" value="1"/>
</dbReference>
<keyword evidence="1" id="KW-1188">Viral release from host cell</keyword>
<dbReference type="InterPro" id="IPR003587">
    <property type="entry name" value="Hint_dom_N"/>
</dbReference>
<evidence type="ECO:0000313" key="7">
    <source>
        <dbReference type="Proteomes" id="UP001165590"/>
    </source>
</evidence>
<dbReference type="InterPro" id="IPR008258">
    <property type="entry name" value="Transglycosylase_SLT_dom_1"/>
</dbReference>
<sequence length="1766" mass="189744">MAGFRIAEGYIEVTVDDSRVAPGIQQALQSARSSTSRDAQRLGQHIGQQINQGINDGTRDGASQAGQQGGQTFSRGFTASAGAALKGGVAGLAAAAGAVFVKGFGQALEQGNVTARLQAQLGATPKEAKKYGDVAGQLYTHGITDTFEEGAAAIKAVMQQGLVPAGATNAQIQSIAGKVTDLSKTFDMDLGGATNAVSQMMKTGLAKNAQEALDIMTRGAQTGADKAGDLADTFNEYGTQFRKVGLDGKTAMGLLSQGLQAGARDADIVADSIKEFSIRAVDGSKTTVAGFQALGLNADDMASRIAKGGKSASQGLDLTLDRLRGIKDPAERSRIAVQLFGTQAEDMGDALYALDPSKAVKTLGDVGGAAEKMGKTLHSGPSHQITVFKRTLEQGVVNFIGGTVLPALMSFGSWLKNTFGPFFTTAKTAVAGFFNQIGGKDTAINGAKSALSGLGSTVRDAVNPVFQAAVRIWRNDLQPAVAKLAATFRSDMMPALNKMWGIVKNDVLPAFLALWSGLQQALLPIMGKIASIMIGTVYPAIMKIYRSIADTLKPIFAALAKTICEDIAPRLKEFGGKLSELVGKMQPVISVVSTVITWLVKLAGKILATVIPPLIRLTGKVLVGLIDIIIKVIGKITDVIGWFVKFGTGVVNAVKKIKSGFDDMWSKVKSVFSSVTKKVSEVKSWLSAKFTDIKNAITARWSDAWNAITKKVVDFFVWHAKKITDSWAWLRKKFTDVKNAITKTWSDAWSAIRSKLTDMWSLISKKVTEAFAWLRKKFTDLKHAITKTWSDAWGAIRTKLSDAWSAISKKVTDSFSSLRGKFTDVKNSITKTWSDAWSAIRTKTTDLVSKVLSKVTEFKDKVKTAFTAAKDGIKETWEKVQGVVKKPINYVIDPIYKTGIKGLWDKVAGFVGMDKLPSVKKLAAGGTVGTEPGVFNAPTAIVGEGNPNYPEYVIPTDPKHRKRALGLYERAGTQLMDEGGILGKVGGAIKGGIGKVTGAASAVGGWMKDKAGDLAAGALEPFFKAGMKIVTGLLDKIPGASTGFGKMMKAVPQKYGKGILSWLKGKDEESSGGGDVAAALKWARTQAGKPYQWGGAGNPSWDCCLVGTVRIYGPNGATPIQDVRAGDEVYAYVDGRLTPQTVTAAWQSETQRVLKVRTRNRNVVASANHPFMRIVQVEPSRPVTGGSRGERTLAKFDVEWARLDELQRGDLLVQPRAMDTVSVEQPTLPDGTDVTEDVAWLLGLFVGDGYLTNNTIRICVYNDNSVRAQRIFRSLGVNSFTSKKHGVVASSVSLVQTLEAMGLRLPGPNKRVPSAVWAWNEALQQAFLDGYCAADGHRPADPAKHGDRTYASASRELLEDVRAMHMMLGQPVSNITTNYRTKPITIKGVEVKNARPLHSFTVWPGVGRGEVVFRRNPGLAAWLDASDFTVAKVLEVTEEGIQDTYDLEVAGAHNFVADGVVVHNSGFMGGIQKKIDGKNPNGRIWSTFSFSGARAPSGWVRHLKSPFQVGITNRGKGHTAGTLGGVNVESRGGDGVLVGPRARGYNSSLFTDWYGYKPAKSSGGDWSAKGTGVARWRPHVIKELKHLGLSTGWQDTVLRRMNQESGGDPNVVNKWDSNWHAGHPSVGLMQVIRGTFDAYAGSHRNTGPKKYGVSVQPNANIHAGLNYANKRYGSLAGLNRPGGYDAGGWLPPGSTLAVNKTGKPEAILTNEQWSAIERFANTGDPMEVHVHFNSTFPPTREQAKQAAKWLVDDMREEIRKKERAHR</sequence>
<dbReference type="InterPro" id="IPR003586">
    <property type="entry name" value="Hint_dom_C"/>
</dbReference>
<dbReference type="RefSeq" id="WP_267025809.1">
    <property type="nucleotide sequence ID" value="NZ_JAIFZO010000002.1"/>
</dbReference>
<dbReference type="InterPro" id="IPR006142">
    <property type="entry name" value="INTEIN"/>
</dbReference>
<dbReference type="CDD" id="cd00081">
    <property type="entry name" value="Hint"/>
    <property type="match status" value="1"/>
</dbReference>
<proteinExistence type="predicted"/>
<evidence type="ECO:0000256" key="2">
    <source>
        <dbReference type="ARBA" id="ARBA00022813"/>
    </source>
</evidence>
<protein>
    <submittedName>
        <fullName evidence="6">Phage tail tape measure protein</fullName>
    </submittedName>
</protein>
<dbReference type="NCBIfam" id="TIGR01443">
    <property type="entry name" value="intein_Cterm"/>
    <property type="match status" value="1"/>
</dbReference>
<dbReference type="SUPFAM" id="SSF53955">
    <property type="entry name" value="Lysozyme-like"/>
    <property type="match status" value="1"/>
</dbReference>
<evidence type="ECO:0000256" key="3">
    <source>
        <dbReference type="ARBA" id="ARBA00023000"/>
    </source>
</evidence>
<feature type="compositionally biased region" description="Low complexity" evidence="4">
    <location>
        <begin position="51"/>
        <end position="66"/>
    </location>
</feature>
<dbReference type="Gene3D" id="3.10.28.10">
    <property type="entry name" value="Homing endonucleases"/>
    <property type="match status" value="1"/>
</dbReference>
<dbReference type="InterPro" id="IPR030934">
    <property type="entry name" value="Intein_C"/>
</dbReference>
<dbReference type="Gene3D" id="2.170.16.10">
    <property type="entry name" value="Hedgehog/Intein (Hint) domain"/>
    <property type="match status" value="2"/>
</dbReference>
<dbReference type="PROSITE" id="PS50817">
    <property type="entry name" value="INTEIN_N_TER"/>
    <property type="match status" value="1"/>
</dbReference>
<dbReference type="InterPro" id="IPR006141">
    <property type="entry name" value="Intein_N"/>
</dbReference>
<dbReference type="CDD" id="cd13402">
    <property type="entry name" value="LT_TF-like"/>
    <property type="match status" value="1"/>
</dbReference>
<reference evidence="6" key="1">
    <citation type="journal article" date="2022" name="bioRxiv">
        <title>Discovery and biosynthetic assessment of Streptomyces ortus sp nov. isolated from a deep-sea sponge.</title>
        <authorList>
            <person name="Williams S.E."/>
        </authorList>
    </citation>
    <scope>NUCLEOTIDE SEQUENCE</scope>
    <source>
        <strain evidence="6">A15ISP2-DRY2</strain>
    </source>
</reference>